<gene>
    <name evidence="1" type="ORF">METZ01_LOCUS169892</name>
</gene>
<organism evidence="1">
    <name type="scientific">marine metagenome</name>
    <dbReference type="NCBI Taxonomy" id="408172"/>
    <lineage>
        <taxon>unclassified sequences</taxon>
        <taxon>metagenomes</taxon>
        <taxon>ecological metagenomes</taxon>
    </lineage>
</organism>
<reference evidence="1" key="1">
    <citation type="submission" date="2018-05" db="EMBL/GenBank/DDBJ databases">
        <authorList>
            <person name="Lanie J.A."/>
            <person name="Ng W.-L."/>
            <person name="Kazmierczak K.M."/>
            <person name="Andrzejewski T.M."/>
            <person name="Davidsen T.M."/>
            <person name="Wayne K.J."/>
            <person name="Tettelin H."/>
            <person name="Glass J.I."/>
            <person name="Rusch D."/>
            <person name="Podicherti R."/>
            <person name="Tsui H.-C.T."/>
            <person name="Winkler M.E."/>
        </authorList>
    </citation>
    <scope>NUCLEOTIDE SEQUENCE</scope>
</reference>
<protein>
    <submittedName>
        <fullName evidence="1">Uncharacterized protein</fullName>
    </submittedName>
</protein>
<sequence length="59" mass="6576">MILSLLVLPGTQVLAQDLIHPRDMEIPKSKFKSPDPTKYQLSLDNGLVAYVAKEDQVPL</sequence>
<dbReference type="AlphaFoldDB" id="A0A382BT95"/>
<feature type="non-terminal residue" evidence="1">
    <location>
        <position position="59"/>
    </location>
</feature>
<proteinExistence type="predicted"/>
<accession>A0A382BT95</accession>
<dbReference type="EMBL" id="UINC01031264">
    <property type="protein sequence ID" value="SVB17038.1"/>
    <property type="molecule type" value="Genomic_DNA"/>
</dbReference>
<name>A0A382BT95_9ZZZZ</name>
<evidence type="ECO:0000313" key="1">
    <source>
        <dbReference type="EMBL" id="SVB17038.1"/>
    </source>
</evidence>